<evidence type="ECO:0000256" key="10">
    <source>
        <dbReference type="SAM" id="MobiDB-lite"/>
    </source>
</evidence>
<comment type="similarity">
    <text evidence="2">Belongs to the sulfotransferase 3 family.</text>
</comment>
<comment type="caution">
    <text evidence="11">The sequence shown here is derived from an EMBL/GenBank/DDBJ whole genome shotgun (WGS) entry which is preliminary data.</text>
</comment>
<dbReference type="OrthoDB" id="10019582at2759"/>
<evidence type="ECO:0000256" key="2">
    <source>
        <dbReference type="ARBA" id="ARBA00010569"/>
    </source>
</evidence>
<sequence length="388" mass="45687">MTTVGRLWRQYVPARVSELLAVLSLTSTCMLFLHTSHLQSQLATYTNHLDASAPDATYPNGDPGALMSADSNRGGGSRRKSGLCNHYDLEQFRHIDPLSVNNTIHHHRMTLMFNRVPKVGSQSTMELLRALSYKNGFTFHKDRPQKVENIKLTEREQKRLVQLVDVFRPPSVYVKHVCYINFTTFNLTQPLYINMVRDPVERVISWYYYVRAPWYFVERKQAFPELPLPSPAWLRKDYETCVRTGDRECQYREGDERPDFAQLTEFFCGQDKRCTGFNTDYALQKAKENVERNYAVVGVLEDLNTTLTVLEHYVPKFFKGAKHLYWNEVQKFSKVNRNIYKPQVAQEVKEIVRKNFTREMEFYEFCRRRLYMQYAALKLPHQQEDCVR</sequence>
<keyword evidence="4" id="KW-0812">Transmembrane</keyword>
<dbReference type="AlphaFoldDB" id="A0A8J5CRH4"/>
<comment type="subcellular location">
    <subcellularLocation>
        <location evidence="1">Golgi apparatus membrane</location>
        <topology evidence="1">Single-pass type II membrane protein</topology>
    </subcellularLocation>
</comment>
<dbReference type="SUPFAM" id="SSF52540">
    <property type="entry name" value="P-loop containing nucleoside triphosphate hydrolases"/>
    <property type="match status" value="1"/>
</dbReference>
<organism evidence="11 12">
    <name type="scientific">Chionoecetes opilio</name>
    <name type="common">Atlantic snow crab</name>
    <name type="synonym">Cancer opilio</name>
    <dbReference type="NCBI Taxonomy" id="41210"/>
    <lineage>
        <taxon>Eukaryota</taxon>
        <taxon>Metazoa</taxon>
        <taxon>Ecdysozoa</taxon>
        <taxon>Arthropoda</taxon>
        <taxon>Crustacea</taxon>
        <taxon>Multicrustacea</taxon>
        <taxon>Malacostraca</taxon>
        <taxon>Eumalacostraca</taxon>
        <taxon>Eucarida</taxon>
        <taxon>Decapoda</taxon>
        <taxon>Pleocyemata</taxon>
        <taxon>Brachyura</taxon>
        <taxon>Eubrachyura</taxon>
        <taxon>Majoidea</taxon>
        <taxon>Majidae</taxon>
        <taxon>Chionoecetes</taxon>
    </lineage>
</organism>
<dbReference type="FunFam" id="3.40.50.300:FF:001863">
    <property type="entry name" value="Heparan sulfate 2-o-sulfotransferase"/>
    <property type="match status" value="1"/>
</dbReference>
<evidence type="ECO:0000256" key="7">
    <source>
        <dbReference type="ARBA" id="ARBA00023034"/>
    </source>
</evidence>
<evidence type="ECO:0000256" key="8">
    <source>
        <dbReference type="ARBA" id="ARBA00023136"/>
    </source>
</evidence>
<evidence type="ECO:0000256" key="9">
    <source>
        <dbReference type="ARBA" id="ARBA00023180"/>
    </source>
</evidence>
<reference evidence="11" key="1">
    <citation type="submission" date="2020-07" db="EMBL/GenBank/DDBJ databases">
        <title>The High-quality genome of the commercially important snow crab, Chionoecetes opilio.</title>
        <authorList>
            <person name="Jeong J.-H."/>
            <person name="Ryu S."/>
        </authorList>
    </citation>
    <scope>NUCLEOTIDE SEQUENCE</scope>
    <source>
        <strain evidence="11">MADBK_172401_WGS</strain>
        <tissue evidence="11">Digestive gland</tissue>
    </source>
</reference>
<dbReference type="EMBL" id="JACEEZ010018055">
    <property type="protein sequence ID" value="KAG0717197.1"/>
    <property type="molecule type" value="Genomic_DNA"/>
</dbReference>
<evidence type="ECO:0000313" key="11">
    <source>
        <dbReference type="EMBL" id="KAG0717197.1"/>
    </source>
</evidence>
<evidence type="ECO:0000256" key="4">
    <source>
        <dbReference type="ARBA" id="ARBA00022692"/>
    </source>
</evidence>
<dbReference type="Gene3D" id="3.40.50.300">
    <property type="entry name" value="P-loop containing nucleotide triphosphate hydrolases"/>
    <property type="match status" value="1"/>
</dbReference>
<dbReference type="GO" id="GO:0008146">
    <property type="term" value="F:sulfotransferase activity"/>
    <property type="evidence" value="ECO:0007669"/>
    <property type="project" value="InterPro"/>
</dbReference>
<keyword evidence="7" id="KW-0333">Golgi apparatus</keyword>
<dbReference type="PANTHER" id="PTHR12129:SF20">
    <property type="entry name" value="HEPARAN SULFATE 2-O-SULFOTRANSFERASE PIPE"/>
    <property type="match status" value="1"/>
</dbReference>
<name>A0A8J5CRH4_CHIOP</name>
<evidence type="ECO:0000256" key="3">
    <source>
        <dbReference type="ARBA" id="ARBA00022679"/>
    </source>
</evidence>
<evidence type="ECO:0000256" key="5">
    <source>
        <dbReference type="ARBA" id="ARBA00022968"/>
    </source>
</evidence>
<keyword evidence="8" id="KW-0472">Membrane</keyword>
<keyword evidence="9" id="KW-0325">Glycoprotein</keyword>
<keyword evidence="3" id="KW-0808">Transferase</keyword>
<dbReference type="PANTHER" id="PTHR12129">
    <property type="entry name" value="HEPARAN SULFATE 2-O-SULFOTRANSFERASE"/>
    <property type="match status" value="1"/>
</dbReference>
<accession>A0A8J5CRH4</accession>
<feature type="region of interest" description="Disordered" evidence="10">
    <location>
        <begin position="54"/>
        <end position="80"/>
    </location>
</feature>
<dbReference type="InterPro" id="IPR027417">
    <property type="entry name" value="P-loop_NTPase"/>
</dbReference>
<evidence type="ECO:0000256" key="1">
    <source>
        <dbReference type="ARBA" id="ARBA00004323"/>
    </source>
</evidence>
<keyword evidence="5" id="KW-0735">Signal-anchor</keyword>
<gene>
    <name evidence="11" type="primary">pip_0</name>
    <name evidence="11" type="ORF">GWK47_054931</name>
</gene>
<dbReference type="GO" id="GO:0000139">
    <property type="term" value="C:Golgi membrane"/>
    <property type="evidence" value="ECO:0007669"/>
    <property type="project" value="UniProtKB-SubCell"/>
</dbReference>
<dbReference type="InterPro" id="IPR005331">
    <property type="entry name" value="Sulfotransferase"/>
</dbReference>
<evidence type="ECO:0000313" key="12">
    <source>
        <dbReference type="Proteomes" id="UP000770661"/>
    </source>
</evidence>
<protein>
    <submittedName>
        <fullName evidence="11">Heparan sulfate 2-O-sulfotransferase pipe</fullName>
    </submittedName>
</protein>
<dbReference type="InterPro" id="IPR007734">
    <property type="entry name" value="Heparan_SO4_2-O-STrfase"/>
</dbReference>
<dbReference type="Pfam" id="PF03567">
    <property type="entry name" value="Sulfotransfer_2"/>
    <property type="match status" value="1"/>
</dbReference>
<evidence type="ECO:0000256" key="6">
    <source>
        <dbReference type="ARBA" id="ARBA00022989"/>
    </source>
</evidence>
<dbReference type="Proteomes" id="UP000770661">
    <property type="component" value="Unassembled WGS sequence"/>
</dbReference>
<proteinExistence type="inferred from homology"/>
<keyword evidence="6" id="KW-1133">Transmembrane helix</keyword>
<keyword evidence="12" id="KW-1185">Reference proteome</keyword>